<evidence type="ECO:0000313" key="13">
    <source>
        <dbReference type="Proteomes" id="UP000034543"/>
    </source>
</evidence>
<evidence type="ECO:0000313" key="12">
    <source>
        <dbReference type="EMBL" id="KKS83934.1"/>
    </source>
</evidence>
<comment type="caution">
    <text evidence="12">The sequence shown here is derived from an EMBL/GenBank/DDBJ whole genome shotgun (WGS) entry which is preliminary data.</text>
</comment>
<dbReference type="SUPFAM" id="SSF55060">
    <property type="entry name" value="GHMP Kinase, C-terminal domain"/>
    <property type="match status" value="1"/>
</dbReference>
<dbReference type="InterPro" id="IPR006204">
    <property type="entry name" value="GHMP_kinase_N_dom"/>
</dbReference>
<evidence type="ECO:0000256" key="8">
    <source>
        <dbReference type="ARBA" id="ARBA00023098"/>
    </source>
</evidence>
<keyword evidence="1" id="KW-0963">Cytoplasm</keyword>
<keyword evidence="6" id="KW-0067">ATP-binding</keyword>
<dbReference type="PANTHER" id="PTHR43290:SF2">
    <property type="entry name" value="MEVALONATE KINASE"/>
    <property type="match status" value="1"/>
</dbReference>
<comment type="pathway">
    <text evidence="9">Isoprenoid biosynthesis; isopentenyl diphosphate biosynthesis via mevalonate pathway; isopentenyl diphosphate from (R)-mevalonate: step 1/3.</text>
</comment>
<dbReference type="GO" id="GO:0005524">
    <property type="term" value="F:ATP binding"/>
    <property type="evidence" value="ECO:0007669"/>
    <property type="project" value="UniProtKB-KW"/>
</dbReference>
<dbReference type="PATRIC" id="fig|1618436.3.peg.1224"/>
<dbReference type="EMBL" id="LCFB01000029">
    <property type="protein sequence ID" value="KKS83934.1"/>
    <property type="molecule type" value="Genomic_DNA"/>
</dbReference>
<feature type="domain" description="GHMP kinase C-terminal" evidence="11">
    <location>
        <begin position="233"/>
        <end position="310"/>
    </location>
</feature>
<keyword evidence="7" id="KW-0460">Magnesium</keyword>
<evidence type="ECO:0000256" key="4">
    <source>
        <dbReference type="ARBA" id="ARBA00022741"/>
    </source>
</evidence>
<dbReference type="GO" id="GO:0004496">
    <property type="term" value="F:mevalonate kinase activity"/>
    <property type="evidence" value="ECO:0007669"/>
    <property type="project" value="InterPro"/>
</dbReference>
<evidence type="ECO:0000256" key="5">
    <source>
        <dbReference type="ARBA" id="ARBA00022777"/>
    </source>
</evidence>
<dbReference type="AlphaFoldDB" id="A0A0G1CER5"/>
<dbReference type="InterPro" id="IPR006205">
    <property type="entry name" value="Mev_gal_kin"/>
</dbReference>
<evidence type="ECO:0000259" key="10">
    <source>
        <dbReference type="Pfam" id="PF00288"/>
    </source>
</evidence>
<evidence type="ECO:0000259" key="11">
    <source>
        <dbReference type="Pfam" id="PF08544"/>
    </source>
</evidence>
<proteinExistence type="predicted"/>
<dbReference type="Gene3D" id="3.30.70.890">
    <property type="entry name" value="GHMP kinase, C-terminal domain"/>
    <property type="match status" value="1"/>
</dbReference>
<keyword evidence="5 12" id="KW-0418">Kinase</keyword>
<dbReference type="GO" id="GO:0019287">
    <property type="term" value="P:isopentenyl diphosphate biosynthetic process, mevalonate pathway"/>
    <property type="evidence" value="ECO:0007669"/>
    <property type="project" value="UniProtKB-UniPathway"/>
</dbReference>
<keyword evidence="3" id="KW-0808">Transferase</keyword>
<dbReference type="SUPFAM" id="SSF54211">
    <property type="entry name" value="Ribosomal protein S5 domain 2-like"/>
    <property type="match status" value="1"/>
</dbReference>
<dbReference type="PRINTS" id="PR00959">
    <property type="entry name" value="MEVGALKINASE"/>
</dbReference>
<dbReference type="Pfam" id="PF00288">
    <property type="entry name" value="GHMP_kinases_N"/>
    <property type="match status" value="1"/>
</dbReference>
<evidence type="ECO:0000256" key="3">
    <source>
        <dbReference type="ARBA" id="ARBA00022679"/>
    </source>
</evidence>
<accession>A0A0G1CER5</accession>
<evidence type="ECO:0000256" key="1">
    <source>
        <dbReference type="ARBA" id="ARBA00022490"/>
    </source>
</evidence>
<dbReference type="PANTHER" id="PTHR43290">
    <property type="entry name" value="MEVALONATE KINASE"/>
    <property type="match status" value="1"/>
</dbReference>
<dbReference type="InterPro" id="IPR014721">
    <property type="entry name" value="Ribsml_uS5_D2-typ_fold_subgr"/>
</dbReference>
<protein>
    <submittedName>
        <fullName evidence="12">Mevalonate kinase</fullName>
    </submittedName>
</protein>
<dbReference type="Gene3D" id="3.30.230.10">
    <property type="match status" value="1"/>
</dbReference>
<evidence type="ECO:0000256" key="2">
    <source>
        <dbReference type="ARBA" id="ARBA00022516"/>
    </source>
</evidence>
<sequence length="352" mass="37680">MLFGEHAVVYGEPCLVTAVDSRLQVTIEPSDKQGISIETPQSKDTRFVEAAIQVFNVRMLNLSSPTVIGDPAKNLLDSRWSLSRAPTRGGNDHELSGIKVTTHSPFSGKFGFGSSSAVTVATLKVLSEFFNRPLSNKELFDLSFQVISQVQGVGSGFDVAAASFGGTLYFKKAGTMIEPLPISWEGIELIVGYSGVKSNTVELVKRVAKLREHNERDFDSLMHAIGGIVTQAKEALLKKDWLQLGKLMNVNQDYLRKLGISTKILEKPIQAAMRAGALGAKLSGAGGGDCMIALVDLAHKAAVEHAITQAGGTIIPVSIHAPGVCEETLQGQVVTGKREVNYSLLFPSASSL</sequence>
<gene>
    <name evidence="12" type="ORF">UV59_C0029G0006</name>
</gene>
<dbReference type="InterPro" id="IPR020568">
    <property type="entry name" value="Ribosomal_Su5_D2-typ_SF"/>
</dbReference>
<feature type="domain" description="GHMP kinase N-terminal" evidence="10">
    <location>
        <begin position="94"/>
        <end position="166"/>
    </location>
</feature>
<dbReference type="STRING" id="1618436.UV59_C0029G0006"/>
<keyword evidence="4" id="KW-0547">Nucleotide-binding</keyword>
<keyword evidence="2" id="KW-0444">Lipid biosynthesis</keyword>
<organism evidence="12 13">
    <name type="scientific">Candidatus Gottesmanbacteria bacterium GW2011_GWA1_43_11</name>
    <dbReference type="NCBI Taxonomy" id="1618436"/>
    <lineage>
        <taxon>Bacteria</taxon>
        <taxon>Candidatus Gottesmaniibacteriota</taxon>
    </lineage>
</organism>
<keyword evidence="8" id="KW-0443">Lipid metabolism</keyword>
<evidence type="ECO:0000256" key="9">
    <source>
        <dbReference type="ARBA" id="ARBA00029438"/>
    </source>
</evidence>
<dbReference type="InterPro" id="IPR036554">
    <property type="entry name" value="GHMP_kinase_C_sf"/>
</dbReference>
<dbReference type="UniPathway" id="UPA00057">
    <property type="reaction ID" value="UER00098"/>
</dbReference>
<evidence type="ECO:0000256" key="7">
    <source>
        <dbReference type="ARBA" id="ARBA00022842"/>
    </source>
</evidence>
<dbReference type="Proteomes" id="UP000034543">
    <property type="component" value="Unassembled WGS sequence"/>
</dbReference>
<dbReference type="GO" id="GO:0005829">
    <property type="term" value="C:cytosol"/>
    <property type="evidence" value="ECO:0007669"/>
    <property type="project" value="TreeGrafter"/>
</dbReference>
<name>A0A0G1CER5_9BACT</name>
<dbReference type="Pfam" id="PF08544">
    <property type="entry name" value="GHMP_kinases_C"/>
    <property type="match status" value="1"/>
</dbReference>
<dbReference type="NCBIfam" id="TIGR00549">
    <property type="entry name" value="mevalon_kin"/>
    <property type="match status" value="1"/>
</dbReference>
<dbReference type="InterPro" id="IPR013750">
    <property type="entry name" value="GHMP_kinase_C_dom"/>
</dbReference>
<evidence type="ECO:0000256" key="6">
    <source>
        <dbReference type="ARBA" id="ARBA00022840"/>
    </source>
</evidence>
<reference evidence="12 13" key="1">
    <citation type="journal article" date="2015" name="Nature">
        <title>rRNA introns, odd ribosomes, and small enigmatic genomes across a large radiation of phyla.</title>
        <authorList>
            <person name="Brown C.T."/>
            <person name="Hug L.A."/>
            <person name="Thomas B.C."/>
            <person name="Sharon I."/>
            <person name="Castelle C.J."/>
            <person name="Singh A."/>
            <person name="Wilkins M.J."/>
            <person name="Williams K.H."/>
            <person name="Banfield J.F."/>
        </authorList>
    </citation>
    <scope>NUCLEOTIDE SEQUENCE [LARGE SCALE GENOMIC DNA]</scope>
</reference>